<evidence type="ECO:0000313" key="1">
    <source>
        <dbReference type="EMBL" id="TKH42084.1"/>
    </source>
</evidence>
<dbReference type="Proteomes" id="UP000308114">
    <property type="component" value="Unassembled WGS sequence"/>
</dbReference>
<evidence type="ECO:0000313" key="2">
    <source>
        <dbReference type="Proteomes" id="UP000308114"/>
    </source>
</evidence>
<protein>
    <recommendedName>
        <fullName evidence="3">DUF5626 domain-containing protein</fullName>
    </recommendedName>
</protein>
<organism evidence="1 2">
    <name type="scientific">Paenibacillus terrae</name>
    <dbReference type="NCBI Taxonomy" id="159743"/>
    <lineage>
        <taxon>Bacteria</taxon>
        <taxon>Bacillati</taxon>
        <taxon>Bacillota</taxon>
        <taxon>Bacilli</taxon>
        <taxon>Bacillales</taxon>
        <taxon>Paenibacillaceae</taxon>
        <taxon>Paenibacillus</taxon>
    </lineage>
</organism>
<reference evidence="1 2" key="1">
    <citation type="submission" date="2018-01" db="EMBL/GenBank/DDBJ databases">
        <title>Bacillales members from the olive rhizosphere are effective biological control agents against Verticillium dahliae.</title>
        <authorList>
            <person name="Gomez-Lama C."/>
            <person name="Legarda G."/>
            <person name="Ruano-Rosa D."/>
            <person name="Pizarro-Tobias P."/>
            <person name="Valverde-Corredor A."/>
            <person name="Niqui J.L."/>
            <person name="Trivino J.C."/>
            <person name="Roca A."/>
            <person name="Mercado-Blanco J."/>
        </authorList>
    </citation>
    <scope>NUCLEOTIDE SEQUENCE [LARGE SCALE GENOMIC DNA]</scope>
    <source>
        <strain evidence="1 2">PIC167</strain>
    </source>
</reference>
<accession>A0A4U2PXR0</accession>
<dbReference type="AlphaFoldDB" id="A0A4U2PXR0"/>
<comment type="caution">
    <text evidence="1">The sequence shown here is derived from an EMBL/GenBank/DDBJ whole genome shotgun (WGS) entry which is preliminary data.</text>
</comment>
<evidence type="ECO:0008006" key="3">
    <source>
        <dbReference type="Google" id="ProtNLM"/>
    </source>
</evidence>
<name>A0A4U2PXR0_9BACL</name>
<sequence>MNGVIMRIVYMKKLICSILFAALILVFPTHSFAEVSQSKEELSSNSSSVRQHGTITIPLEVTNNSVSDSVYSDFSTQATKIVYATVDFWVDVDGSTALGNWIITMDDKKNKIIHVNISLVWSNGQKDTFNYSTNGVPTYVTNQGETVYSSSGLHSAKLYGGVSVTGATGFNLPTNGAKVTFTTK</sequence>
<gene>
    <name evidence="1" type="ORF">C1I60_22570</name>
</gene>
<dbReference type="EMBL" id="PNXQ01000016">
    <property type="protein sequence ID" value="TKH42084.1"/>
    <property type="molecule type" value="Genomic_DNA"/>
</dbReference>
<proteinExistence type="predicted"/>